<dbReference type="STRING" id="54262.CHITON_1243"/>
<gene>
    <name evidence="1" type="primary">thyX</name>
    <name evidence="3" type="ORF">CHITON_1243</name>
</gene>
<dbReference type="Proteomes" id="UP000093069">
    <property type="component" value="Chromosome I"/>
</dbReference>
<comment type="subunit">
    <text evidence="1">Homotetramer.</text>
</comment>
<name>A0A160VSY1_9EURY</name>
<keyword evidence="1" id="KW-0545">Nucleotide biosynthesis</keyword>
<dbReference type="InterPro" id="IPR004860">
    <property type="entry name" value="LAGLIDADG_dom"/>
</dbReference>
<comment type="cofactor">
    <cofactor evidence="1">
        <name>FAD</name>
        <dbReference type="ChEBI" id="CHEBI:57692"/>
    </cofactor>
    <text evidence="1">Binds 4 FAD per tetramer. Each FAD binding site is formed by three monomers.</text>
</comment>
<sequence length="542" mass="63285">MIKVKLVNYTPKPLETITWAALISYWEEWTTESFEKIGMNDVERHLPRVLGYGHESILEHATFTFAIEGCSRVCTHQLVRHRIASYTQQSQRYQFVSSVKLKEYKLPKPSGEKRNPHCKLSINQEKEIVRWYLEDGLSLWQIAKITGLHPASVLSILRAYGVTPQKAAEVYNGKIVNENFFKDINDPDKAYLLGFIMAAGDIDEAKNALILDKKNFENTLLMEIAERIGRGAKIRAQKDKNIVWIWVGNRKLIEDLKKWGVSEKDKRTLNKVIREITKDLWPHFLRGYLDGNGYIRVIFKDGTFQGVEVTFISPSKKVLEDLALMLSELGLPEGELKYHETQGNWYLRYTKSSSSEDLLRLLYKSVDPLLTRRSNILKALTVVPELRERIKASILRRLEEYEFTIPESVLEDPFLAYKWYDLMRDARELYIESVQAGTPKEDARFILPQAVKTKIVVTMNLRELKHFFGLRLCERAQWEIREVAWKMLEELAKREDIRPIIKWAKLGPRCIQLGYCPERELMPLGCFQRTKEKWNKLLDLTK</sequence>
<dbReference type="GO" id="GO:0032259">
    <property type="term" value="P:methylation"/>
    <property type="evidence" value="ECO:0007669"/>
    <property type="project" value="UniProtKB-KW"/>
</dbReference>
<comment type="catalytic activity">
    <reaction evidence="1">
        <text>dUMP + (6R)-5,10-methylene-5,6,7,8-tetrahydrofolate + NADPH + H(+) = dTMP + (6S)-5,6,7,8-tetrahydrofolate + NADP(+)</text>
        <dbReference type="Rhea" id="RHEA:29043"/>
        <dbReference type="ChEBI" id="CHEBI:15378"/>
        <dbReference type="ChEBI" id="CHEBI:15636"/>
        <dbReference type="ChEBI" id="CHEBI:57453"/>
        <dbReference type="ChEBI" id="CHEBI:57783"/>
        <dbReference type="ChEBI" id="CHEBI:58349"/>
        <dbReference type="ChEBI" id="CHEBI:63528"/>
        <dbReference type="ChEBI" id="CHEBI:246422"/>
        <dbReference type="EC" id="2.1.1.148"/>
    </reaction>
</comment>
<dbReference type="GO" id="GO:0050660">
    <property type="term" value="F:flavin adenine dinucleotide binding"/>
    <property type="evidence" value="ECO:0007669"/>
    <property type="project" value="InterPro"/>
</dbReference>
<dbReference type="UniPathway" id="UPA00575"/>
<dbReference type="CDD" id="cd20175">
    <property type="entry name" value="ThyX"/>
    <property type="match status" value="2"/>
</dbReference>
<dbReference type="SUPFAM" id="SSF55608">
    <property type="entry name" value="Homing endonucleases"/>
    <property type="match status" value="1"/>
</dbReference>
<keyword evidence="1" id="KW-0521">NADP</keyword>
<feature type="binding site" evidence="1">
    <location>
        <position position="56"/>
    </location>
    <ligand>
        <name>FAD</name>
        <dbReference type="ChEBI" id="CHEBI:57692"/>
        <note>ligand shared between neighboring subunits</note>
    </ligand>
</feature>
<accession>A0A160VSY1</accession>
<dbReference type="HAMAP" id="MF_01408">
    <property type="entry name" value="ThyX"/>
    <property type="match status" value="1"/>
</dbReference>
<dbReference type="Gene3D" id="3.30.1360.170">
    <property type="match status" value="2"/>
</dbReference>
<comment type="function">
    <text evidence="1">Catalyzes the reductive methylation of 2'-deoxyuridine-5'-monophosphate (dUMP) to 2'-deoxythymidine-5'-monophosphate (dTMP) while utilizing 5,10-methylenetetrahydrofolate (mTHF) as the methyl donor, and NADPH and FADH(2) as the reductant.</text>
</comment>
<dbReference type="PROSITE" id="PS51331">
    <property type="entry name" value="THYX"/>
    <property type="match status" value="1"/>
</dbReference>
<dbReference type="AlphaFoldDB" id="A0A160VSY1"/>
<comment type="pathway">
    <text evidence="1">Pyrimidine metabolism; dTTP biosynthesis.</text>
</comment>
<keyword evidence="1 3" id="KW-0489">Methyltransferase</keyword>
<feature type="binding site" description="in other chain" evidence="1">
    <location>
        <position position="444"/>
    </location>
    <ligand>
        <name>dUMP</name>
        <dbReference type="ChEBI" id="CHEBI:246422"/>
        <note>ligand shared between dimeric partners</note>
    </ligand>
</feature>
<dbReference type="GO" id="GO:0004799">
    <property type="term" value="F:thymidylate synthase activity"/>
    <property type="evidence" value="ECO:0007669"/>
    <property type="project" value="TreeGrafter"/>
</dbReference>
<reference evidence="4" key="1">
    <citation type="submission" date="2016-01" db="EMBL/GenBank/DDBJ databases">
        <authorList>
            <person name="Vorgias C.E."/>
        </authorList>
    </citation>
    <scope>NUCLEOTIDE SEQUENCE [LARGE SCALE GENOMIC DNA]</scope>
</reference>
<feature type="binding site" evidence="1">
    <location>
        <position position="88"/>
    </location>
    <ligand>
        <name>FAD</name>
        <dbReference type="ChEBI" id="CHEBI:57692"/>
        <note>ligand shared between neighboring subunits</note>
    </ligand>
</feature>
<keyword evidence="1" id="KW-0285">Flavoprotein</keyword>
<dbReference type="PROSITE" id="PS50819">
    <property type="entry name" value="INTEIN_ENDONUCLEASE"/>
    <property type="match status" value="1"/>
</dbReference>
<dbReference type="PANTHER" id="PTHR34934">
    <property type="entry name" value="FLAVIN-DEPENDENT THYMIDYLATE SYNTHASE"/>
    <property type="match status" value="1"/>
</dbReference>
<feature type="binding site" evidence="1">
    <location>
        <begin position="460"/>
        <end position="462"/>
    </location>
    <ligand>
        <name>FAD</name>
        <dbReference type="ChEBI" id="CHEBI:57692"/>
        <note>ligand shared between neighboring subunits</note>
    </ligand>
</feature>
<feature type="binding site" evidence="1">
    <location>
        <position position="466"/>
    </location>
    <ligand>
        <name>FAD</name>
        <dbReference type="ChEBI" id="CHEBI:57692"/>
        <note>ligand shared between neighboring subunits</note>
    </ligand>
</feature>
<feature type="active site" description="Involved in ionization of N3 of dUMP, leading to its activation" evidence="1">
    <location>
        <position position="471"/>
    </location>
</feature>
<dbReference type="EC" id="2.1.1.148" evidence="1"/>
<evidence type="ECO:0000256" key="1">
    <source>
        <dbReference type="HAMAP-Rule" id="MF_01408"/>
    </source>
</evidence>
<feature type="binding site" evidence="1">
    <location>
        <position position="471"/>
    </location>
    <ligand>
        <name>dUMP</name>
        <dbReference type="ChEBI" id="CHEBI:246422"/>
        <note>ligand shared between dimeric partners</note>
    </ligand>
</feature>
<dbReference type="GO" id="GO:0050797">
    <property type="term" value="F:thymidylate synthase (FAD) activity"/>
    <property type="evidence" value="ECO:0007669"/>
    <property type="project" value="UniProtKB-UniRule"/>
</dbReference>
<dbReference type="PANTHER" id="PTHR34934:SF1">
    <property type="entry name" value="FLAVIN-DEPENDENT THYMIDYLATE SYNTHASE"/>
    <property type="match status" value="1"/>
</dbReference>
<evidence type="ECO:0000313" key="3">
    <source>
        <dbReference type="EMBL" id="CUX78022.1"/>
    </source>
</evidence>
<dbReference type="SUPFAM" id="SSF69796">
    <property type="entry name" value="Thymidylate synthase-complementing protein Thy1"/>
    <property type="match status" value="2"/>
</dbReference>
<dbReference type="GO" id="GO:0070402">
    <property type="term" value="F:NADPH binding"/>
    <property type="evidence" value="ECO:0007669"/>
    <property type="project" value="TreeGrafter"/>
</dbReference>
<dbReference type="Pfam" id="PF14528">
    <property type="entry name" value="LAGLIDADG_3"/>
    <property type="match status" value="1"/>
</dbReference>
<dbReference type="InterPro" id="IPR004042">
    <property type="entry name" value="Intein_endonuc_central"/>
</dbReference>
<feature type="binding site" description="in other chain" evidence="1">
    <location>
        <begin position="88"/>
        <end position="92"/>
    </location>
    <ligand>
        <name>dUMP</name>
        <dbReference type="ChEBI" id="CHEBI:246422"/>
        <note>ligand shared between dimeric partners</note>
    </ligand>
</feature>
<dbReference type="InterPro" id="IPR027434">
    <property type="entry name" value="Homing_endonucl"/>
</dbReference>
<protein>
    <recommendedName>
        <fullName evidence="1">Flavin-dependent thymidylate synthase</fullName>
        <shortName evidence="1">FDTS</shortName>
        <ecNumber evidence="1">2.1.1.148</ecNumber>
    </recommendedName>
    <alternativeName>
        <fullName evidence="1">FAD-dependent thymidylate synthase</fullName>
    </alternativeName>
    <alternativeName>
        <fullName evidence="1">Thymidylate synthase ThyX</fullName>
        <shortName evidence="1">TS</shortName>
        <shortName evidence="1">TSase</shortName>
    </alternativeName>
</protein>
<dbReference type="InterPro" id="IPR003669">
    <property type="entry name" value="Thymidylate_synthase_ThyX"/>
</dbReference>
<keyword evidence="1 3" id="KW-0808">Transferase</keyword>
<evidence type="ECO:0000259" key="2">
    <source>
        <dbReference type="PROSITE" id="PS50819"/>
    </source>
</evidence>
<comment type="similarity">
    <text evidence="1">Belongs to the thymidylate synthase ThyX family.</text>
</comment>
<dbReference type="EMBL" id="LN999010">
    <property type="protein sequence ID" value="CUX78022.1"/>
    <property type="molecule type" value="Genomic_DNA"/>
</dbReference>
<dbReference type="InterPro" id="IPR036098">
    <property type="entry name" value="Thymidylate_synthase_ThyX_sf"/>
</dbReference>
<dbReference type="KEGG" id="tch:CHITON_1243"/>
<feature type="domain" description="DOD-type homing endonuclease" evidence="2">
    <location>
        <begin position="192"/>
        <end position="331"/>
    </location>
</feature>
<keyword evidence="1" id="KW-0274">FAD</keyword>
<evidence type="ECO:0000313" key="4">
    <source>
        <dbReference type="Proteomes" id="UP000093069"/>
    </source>
</evidence>
<dbReference type="GO" id="GO:0006231">
    <property type="term" value="P:dTMP biosynthetic process"/>
    <property type="evidence" value="ECO:0007669"/>
    <property type="project" value="UniProtKB-UniRule"/>
</dbReference>
<dbReference type="GO" id="GO:0006235">
    <property type="term" value="P:dTTP biosynthetic process"/>
    <property type="evidence" value="ECO:0007669"/>
    <property type="project" value="UniProtKB-UniRule"/>
</dbReference>
<dbReference type="Pfam" id="PF02511">
    <property type="entry name" value="Thy1"/>
    <property type="match status" value="2"/>
</dbReference>
<proteinExistence type="inferred from homology"/>
<dbReference type="Gene3D" id="3.10.28.10">
    <property type="entry name" value="Homing endonucleases"/>
    <property type="match status" value="1"/>
</dbReference>
<feature type="binding site" evidence="1">
    <location>
        <begin position="77"/>
        <end position="80"/>
    </location>
    <ligand>
        <name>dUMP</name>
        <dbReference type="ChEBI" id="CHEBI:246422"/>
        <note>ligand shared between dimeric partners</note>
    </ligand>
</feature>
<organism evidence="3 4">
    <name type="scientific">Thermococcus chitonophagus</name>
    <dbReference type="NCBI Taxonomy" id="54262"/>
    <lineage>
        <taxon>Archaea</taxon>
        <taxon>Methanobacteriati</taxon>
        <taxon>Methanobacteriota</taxon>
        <taxon>Thermococci</taxon>
        <taxon>Thermococcales</taxon>
        <taxon>Thermococcaceae</taxon>
        <taxon>Thermococcus</taxon>
    </lineage>
</organism>
<dbReference type="GO" id="GO:0004519">
    <property type="term" value="F:endonuclease activity"/>
    <property type="evidence" value="ECO:0007669"/>
    <property type="project" value="InterPro"/>
</dbReference>
<feature type="binding site" evidence="1">
    <location>
        <begin position="80"/>
        <end position="82"/>
    </location>
    <ligand>
        <name>FAD</name>
        <dbReference type="ChEBI" id="CHEBI:57692"/>
        <note>ligand shared between neighboring subunits</note>
    </ligand>
</feature>